<evidence type="ECO:0000256" key="1">
    <source>
        <dbReference type="ARBA" id="ARBA00005709"/>
    </source>
</evidence>
<dbReference type="GO" id="GO:0009288">
    <property type="term" value="C:bacterial-type flagellum"/>
    <property type="evidence" value="ECO:0007669"/>
    <property type="project" value="UniProtKB-SubCell"/>
</dbReference>
<accession>A0A1T4NSJ0</accession>
<evidence type="ECO:0000313" key="7">
    <source>
        <dbReference type="Proteomes" id="UP000190135"/>
    </source>
</evidence>
<evidence type="ECO:0000259" key="5">
    <source>
        <dbReference type="Pfam" id="PF00700"/>
    </source>
</evidence>
<proteinExistence type="inferred from homology"/>
<dbReference type="OrthoDB" id="8004955at2"/>
<dbReference type="AlphaFoldDB" id="A0A1T4NSJ0"/>
<keyword evidence="7" id="KW-1185">Reference proteome</keyword>
<dbReference type="NCBIfam" id="NF004669">
    <property type="entry name" value="PRK06008.1"/>
    <property type="match status" value="1"/>
</dbReference>
<dbReference type="Gene3D" id="1.20.1330.10">
    <property type="entry name" value="f41 fragment of flagellin, N-terminal domain"/>
    <property type="match status" value="1"/>
</dbReference>
<dbReference type="Pfam" id="PF00669">
    <property type="entry name" value="Flagellin_N"/>
    <property type="match status" value="1"/>
</dbReference>
<dbReference type="GO" id="GO:0005198">
    <property type="term" value="F:structural molecule activity"/>
    <property type="evidence" value="ECO:0007669"/>
    <property type="project" value="UniProtKB-UniRule"/>
</dbReference>
<dbReference type="SUPFAM" id="SSF64518">
    <property type="entry name" value="Phase 1 flagellin"/>
    <property type="match status" value="1"/>
</dbReference>
<keyword evidence="6" id="KW-0969">Cilium</keyword>
<gene>
    <name evidence="6" type="ORF">SAMN05428963_103162</name>
</gene>
<dbReference type="RefSeq" id="WP_078707274.1">
    <property type="nucleotide sequence ID" value="NZ_FUXL01000003.1"/>
</dbReference>
<keyword evidence="6" id="KW-0966">Cell projection</keyword>
<keyword evidence="3" id="KW-0964">Secreted</keyword>
<dbReference type="PANTHER" id="PTHR42792:SF1">
    <property type="entry name" value="FLAGELLAR HOOK-ASSOCIATED PROTEIN 3"/>
    <property type="match status" value="1"/>
</dbReference>
<evidence type="ECO:0000256" key="2">
    <source>
        <dbReference type="ARBA" id="ARBA00023143"/>
    </source>
</evidence>
<evidence type="ECO:0000259" key="4">
    <source>
        <dbReference type="Pfam" id="PF00669"/>
    </source>
</evidence>
<keyword evidence="6" id="KW-0282">Flagellum</keyword>
<comment type="function">
    <text evidence="3">Flagellin is the subunit protein which polymerizes to form the filaments of bacterial flagella.</text>
</comment>
<comment type="similarity">
    <text evidence="1 3">Belongs to the bacterial flagellin family.</text>
</comment>
<feature type="domain" description="Flagellin N-terminal" evidence="4">
    <location>
        <begin position="3"/>
        <end position="137"/>
    </location>
</feature>
<dbReference type="Proteomes" id="UP000190135">
    <property type="component" value="Unassembled WGS sequence"/>
</dbReference>
<evidence type="ECO:0000313" key="6">
    <source>
        <dbReference type="EMBL" id="SJZ82102.1"/>
    </source>
</evidence>
<name>A0A1T4NSJ0_9HYPH</name>
<protein>
    <recommendedName>
        <fullName evidence="3">Flagellin</fullName>
    </recommendedName>
</protein>
<dbReference type="Pfam" id="PF00700">
    <property type="entry name" value="Flagellin_C"/>
    <property type="match status" value="1"/>
</dbReference>
<comment type="subcellular location">
    <subcellularLocation>
        <location evidence="3">Secreted</location>
    </subcellularLocation>
    <subcellularLocation>
        <location evidence="3">Bacterial flagellum</location>
    </subcellularLocation>
</comment>
<dbReference type="STRING" id="1365950.SAMN05428963_103162"/>
<dbReference type="InterPro" id="IPR001029">
    <property type="entry name" value="Flagellin_N"/>
</dbReference>
<evidence type="ECO:0000256" key="3">
    <source>
        <dbReference type="RuleBase" id="RU362073"/>
    </source>
</evidence>
<dbReference type="InterPro" id="IPR001492">
    <property type="entry name" value="Flagellin"/>
</dbReference>
<dbReference type="EMBL" id="FUXL01000003">
    <property type="protein sequence ID" value="SJZ82102.1"/>
    <property type="molecule type" value="Genomic_DNA"/>
</dbReference>
<organism evidence="6 7">
    <name type="scientific">Consotaella salsifontis</name>
    <dbReference type="NCBI Taxonomy" id="1365950"/>
    <lineage>
        <taxon>Bacteria</taxon>
        <taxon>Pseudomonadati</taxon>
        <taxon>Pseudomonadota</taxon>
        <taxon>Alphaproteobacteria</taxon>
        <taxon>Hyphomicrobiales</taxon>
        <taxon>Aurantimonadaceae</taxon>
        <taxon>Consotaella</taxon>
    </lineage>
</organism>
<feature type="domain" description="Flagellin C-terminal" evidence="5">
    <location>
        <begin position="281"/>
        <end position="358"/>
    </location>
</feature>
<dbReference type="PANTHER" id="PTHR42792">
    <property type="entry name" value="FLAGELLIN"/>
    <property type="match status" value="1"/>
</dbReference>
<reference evidence="6 7" key="1">
    <citation type="submission" date="2017-02" db="EMBL/GenBank/DDBJ databases">
        <authorList>
            <person name="Peterson S.W."/>
        </authorList>
    </citation>
    <scope>NUCLEOTIDE SEQUENCE [LARGE SCALE GENOMIC DNA]</scope>
    <source>
        <strain evidence="6 7">USBA 369</strain>
    </source>
</reference>
<keyword evidence="2 3" id="KW-0975">Bacterial flagellum</keyword>
<dbReference type="GO" id="GO:0005576">
    <property type="term" value="C:extracellular region"/>
    <property type="evidence" value="ECO:0007669"/>
    <property type="project" value="UniProtKB-SubCell"/>
</dbReference>
<dbReference type="InterPro" id="IPR046358">
    <property type="entry name" value="Flagellin_C"/>
</dbReference>
<sequence>MSISTLSLITAQRTTILRSQEQIRDAEKEVSTGRHADVGASLGATTGQAVTLRVELSSVDSQRTSNNLIGVRLDSMQDVLSGLQKSAQSFNSALVTGQTASVDISTLVTQANAGLEQLFGALNTATNGQYLFAGTNTSEQPSVYNNLQDYEGSPAQEALLQSVQDYKNNVDSTFSLATATQTQMEDFLNSSFASLFDYDPDNPSDADASTWKSLWSNSNSDPVLNKITSSESIDVSANANLGAFRDLLQGYAMMAGLGTQNLSEGARNALVSKASSLTSGAVSGLIGLQGDIGLRQERLEAANDRLDSKKAVVKASISSLEDVDVYEASTRVTMLTTQLEAAYSLTSKLQGLSLLNYL</sequence>